<dbReference type="Proteomes" id="UP001470230">
    <property type="component" value="Unassembled WGS sequence"/>
</dbReference>
<accession>A0ABR2L5Q9</accession>
<evidence type="ECO:0000313" key="2">
    <source>
        <dbReference type="Proteomes" id="UP001470230"/>
    </source>
</evidence>
<gene>
    <name evidence="1" type="ORF">M9Y10_000981</name>
</gene>
<dbReference type="EMBL" id="JAPFFF010000001">
    <property type="protein sequence ID" value="KAK8898689.1"/>
    <property type="molecule type" value="Genomic_DNA"/>
</dbReference>
<protein>
    <submittedName>
        <fullName evidence="1">Uncharacterized protein</fullName>
    </submittedName>
</protein>
<proteinExistence type="predicted"/>
<name>A0ABR2L5Q9_9EUKA</name>
<sequence>MNHFLQTASNLWEHAKDTVVDTIGKASDRVLPESFIEDSQSKAILDTFDRVLKQSQEIIKKVQNFKQQVSNLATCYANMSSFSVIIPDQKESQSSSIDLDDDEITSLKNSIEKYKHLSDFLANISEVRIPNEIEKDFDDIITRIRSKTDERGEFSQNCLKLERLRKNIQSAAESSLPDRMIELQHIEQDVRERVSALKQILAAESKLVDEKFTEARKNTLKRIIEYEKESFKQLE</sequence>
<keyword evidence="2" id="KW-1185">Reference proteome</keyword>
<reference evidence="1 2" key="1">
    <citation type="submission" date="2024-04" db="EMBL/GenBank/DDBJ databases">
        <title>Tritrichomonas musculus Genome.</title>
        <authorList>
            <person name="Alves-Ferreira E."/>
            <person name="Grigg M."/>
            <person name="Lorenzi H."/>
            <person name="Galac M."/>
        </authorList>
    </citation>
    <scope>NUCLEOTIDE SEQUENCE [LARGE SCALE GENOMIC DNA]</scope>
    <source>
        <strain evidence="1 2">EAF2021</strain>
    </source>
</reference>
<comment type="caution">
    <text evidence="1">The sequence shown here is derived from an EMBL/GenBank/DDBJ whole genome shotgun (WGS) entry which is preliminary data.</text>
</comment>
<evidence type="ECO:0000313" key="1">
    <source>
        <dbReference type="EMBL" id="KAK8898689.1"/>
    </source>
</evidence>
<organism evidence="1 2">
    <name type="scientific">Tritrichomonas musculus</name>
    <dbReference type="NCBI Taxonomy" id="1915356"/>
    <lineage>
        <taxon>Eukaryota</taxon>
        <taxon>Metamonada</taxon>
        <taxon>Parabasalia</taxon>
        <taxon>Tritrichomonadida</taxon>
        <taxon>Tritrichomonadidae</taxon>
        <taxon>Tritrichomonas</taxon>
    </lineage>
</organism>